<reference evidence="2" key="1">
    <citation type="submission" date="2022-01" db="EMBL/GenBank/DDBJ databases">
        <authorList>
            <person name="King R."/>
        </authorList>
    </citation>
    <scope>NUCLEOTIDE SEQUENCE</scope>
</reference>
<sequence length="201" mass="22680">MKLIICMFIFAFFSFANANENKEVELLDEVDKKLINEIITFAQGLRIDEVAGITAEINEYIDRLFPNISNYCISHSLDPAPLDDVKEKFLLAKINFVKGFLHGISNLVRYGDVTVGYQSKIKTLTLTLPVEFSNLSFTYDYTIKVLGIGPSGDLIGKVDNFKFYLQLSFNLNTLTAQIDNLKTTDSGCSFGNWSNCCRRKV</sequence>
<dbReference type="Proteomes" id="UP001153636">
    <property type="component" value="Chromosome 4"/>
</dbReference>
<evidence type="ECO:0000313" key="3">
    <source>
        <dbReference type="Proteomes" id="UP001153636"/>
    </source>
</evidence>
<feature type="signal peptide" evidence="1">
    <location>
        <begin position="1"/>
        <end position="18"/>
    </location>
</feature>
<feature type="chain" id="PRO_5040492099" evidence="1">
    <location>
        <begin position="19"/>
        <end position="201"/>
    </location>
</feature>
<dbReference type="Pfam" id="PF16984">
    <property type="entry name" value="Grp7_allergen"/>
    <property type="match status" value="1"/>
</dbReference>
<dbReference type="InterPro" id="IPR020234">
    <property type="entry name" value="Mite_allergen_group-7"/>
</dbReference>
<dbReference type="OrthoDB" id="6419576at2759"/>
<accession>A0A9P0CXT4</accession>
<gene>
    <name evidence="2" type="ORF">PSYICH_LOCUS10535</name>
</gene>
<evidence type="ECO:0000313" key="2">
    <source>
        <dbReference type="EMBL" id="CAH1110264.1"/>
    </source>
</evidence>
<dbReference type="EMBL" id="OV651816">
    <property type="protein sequence ID" value="CAH1110264.1"/>
    <property type="molecule type" value="Genomic_DNA"/>
</dbReference>
<proteinExistence type="predicted"/>
<keyword evidence="3" id="KW-1185">Reference proteome</keyword>
<name>A0A9P0CXT4_9CUCU</name>
<keyword evidence="1" id="KW-0732">Signal</keyword>
<evidence type="ECO:0000256" key="1">
    <source>
        <dbReference type="SAM" id="SignalP"/>
    </source>
</evidence>
<dbReference type="Gene3D" id="3.15.10.50">
    <property type="match status" value="1"/>
</dbReference>
<dbReference type="InterPro" id="IPR038602">
    <property type="entry name" value="Mite_allergen_7_sf"/>
</dbReference>
<organism evidence="2 3">
    <name type="scientific">Psylliodes chrysocephalus</name>
    <dbReference type="NCBI Taxonomy" id="3402493"/>
    <lineage>
        <taxon>Eukaryota</taxon>
        <taxon>Metazoa</taxon>
        <taxon>Ecdysozoa</taxon>
        <taxon>Arthropoda</taxon>
        <taxon>Hexapoda</taxon>
        <taxon>Insecta</taxon>
        <taxon>Pterygota</taxon>
        <taxon>Neoptera</taxon>
        <taxon>Endopterygota</taxon>
        <taxon>Coleoptera</taxon>
        <taxon>Polyphaga</taxon>
        <taxon>Cucujiformia</taxon>
        <taxon>Chrysomeloidea</taxon>
        <taxon>Chrysomelidae</taxon>
        <taxon>Galerucinae</taxon>
        <taxon>Alticini</taxon>
        <taxon>Psylliodes</taxon>
    </lineage>
</organism>
<dbReference type="AlphaFoldDB" id="A0A9P0CXT4"/>
<protein>
    <submittedName>
        <fullName evidence="2">Uncharacterized protein</fullName>
    </submittedName>
</protein>